<keyword evidence="3" id="KW-1185">Reference proteome</keyword>
<sequence length="111" mass="12260">MVLGIVWCGAISVGCGEQSRAESGDPRPASESLAFPAVEGFVVEWIRRAWRLTSDMCTVEQSMCLNCNPNSLSNEFQLNQFHNSHHGCSHMNLQHGIPFACYAANNPTLYN</sequence>
<comment type="caution">
    <text evidence="2">The sequence shown here is derived from an EMBL/GenBank/DDBJ whole genome shotgun (WGS) entry which is preliminary data.</text>
</comment>
<keyword evidence="1" id="KW-0732">Signal</keyword>
<dbReference type="EMBL" id="JASCZI010091344">
    <property type="protein sequence ID" value="MED6150019.1"/>
    <property type="molecule type" value="Genomic_DNA"/>
</dbReference>
<evidence type="ECO:0000313" key="3">
    <source>
        <dbReference type="Proteomes" id="UP001341840"/>
    </source>
</evidence>
<name>A0ABU6TNQ4_9FABA</name>
<gene>
    <name evidence="2" type="ORF">PIB30_068097</name>
</gene>
<protein>
    <recommendedName>
        <fullName evidence="4">Secreted protein</fullName>
    </recommendedName>
</protein>
<evidence type="ECO:0000256" key="1">
    <source>
        <dbReference type="SAM" id="SignalP"/>
    </source>
</evidence>
<evidence type="ECO:0008006" key="4">
    <source>
        <dbReference type="Google" id="ProtNLM"/>
    </source>
</evidence>
<organism evidence="2 3">
    <name type="scientific">Stylosanthes scabra</name>
    <dbReference type="NCBI Taxonomy" id="79078"/>
    <lineage>
        <taxon>Eukaryota</taxon>
        <taxon>Viridiplantae</taxon>
        <taxon>Streptophyta</taxon>
        <taxon>Embryophyta</taxon>
        <taxon>Tracheophyta</taxon>
        <taxon>Spermatophyta</taxon>
        <taxon>Magnoliopsida</taxon>
        <taxon>eudicotyledons</taxon>
        <taxon>Gunneridae</taxon>
        <taxon>Pentapetalae</taxon>
        <taxon>rosids</taxon>
        <taxon>fabids</taxon>
        <taxon>Fabales</taxon>
        <taxon>Fabaceae</taxon>
        <taxon>Papilionoideae</taxon>
        <taxon>50 kb inversion clade</taxon>
        <taxon>dalbergioids sensu lato</taxon>
        <taxon>Dalbergieae</taxon>
        <taxon>Pterocarpus clade</taxon>
        <taxon>Stylosanthes</taxon>
    </lineage>
</organism>
<accession>A0ABU6TNQ4</accession>
<proteinExistence type="predicted"/>
<feature type="signal peptide" evidence="1">
    <location>
        <begin position="1"/>
        <end position="16"/>
    </location>
</feature>
<dbReference type="Proteomes" id="UP001341840">
    <property type="component" value="Unassembled WGS sequence"/>
</dbReference>
<feature type="chain" id="PRO_5047338193" description="Secreted protein" evidence="1">
    <location>
        <begin position="17"/>
        <end position="111"/>
    </location>
</feature>
<reference evidence="2 3" key="1">
    <citation type="journal article" date="2023" name="Plants (Basel)">
        <title>Bridging the Gap: Combining Genomics and Transcriptomics Approaches to Understand Stylosanthes scabra, an Orphan Legume from the Brazilian Caatinga.</title>
        <authorList>
            <person name="Ferreira-Neto J.R.C."/>
            <person name="da Silva M.D."/>
            <person name="Binneck E."/>
            <person name="de Melo N.F."/>
            <person name="da Silva R.H."/>
            <person name="de Melo A.L.T.M."/>
            <person name="Pandolfi V."/>
            <person name="Bustamante F.O."/>
            <person name="Brasileiro-Vidal A.C."/>
            <person name="Benko-Iseppon A.M."/>
        </authorList>
    </citation>
    <scope>NUCLEOTIDE SEQUENCE [LARGE SCALE GENOMIC DNA]</scope>
    <source>
        <tissue evidence="2">Leaves</tissue>
    </source>
</reference>
<evidence type="ECO:0000313" key="2">
    <source>
        <dbReference type="EMBL" id="MED6150019.1"/>
    </source>
</evidence>